<evidence type="ECO:0000313" key="1">
    <source>
        <dbReference type="EMBL" id="MDO9711235.1"/>
    </source>
</evidence>
<dbReference type="RefSeq" id="WP_305106095.1">
    <property type="nucleotide sequence ID" value="NZ_JAUTWS010000026.1"/>
</dbReference>
<dbReference type="Pfam" id="PF00300">
    <property type="entry name" value="His_Phos_1"/>
    <property type="match status" value="1"/>
</dbReference>
<proteinExistence type="predicted"/>
<dbReference type="InterPro" id="IPR013078">
    <property type="entry name" value="His_Pase_superF_clade-1"/>
</dbReference>
<keyword evidence="2" id="KW-1185">Reference proteome</keyword>
<dbReference type="EMBL" id="JAUTWS010000026">
    <property type="protein sequence ID" value="MDO9711235.1"/>
    <property type="molecule type" value="Genomic_DNA"/>
</dbReference>
<dbReference type="Proteomes" id="UP001243009">
    <property type="component" value="Unassembled WGS sequence"/>
</dbReference>
<accession>A0ABT9E4X9</accession>
<gene>
    <name evidence="1" type="ORF">Q7A36_22985</name>
</gene>
<dbReference type="SUPFAM" id="SSF53254">
    <property type="entry name" value="Phosphoglycerate mutase-like"/>
    <property type="match status" value="1"/>
</dbReference>
<dbReference type="InterPro" id="IPR029033">
    <property type="entry name" value="His_PPase_superfam"/>
</dbReference>
<name>A0ABT9E4X9_9PROT</name>
<evidence type="ECO:0000313" key="2">
    <source>
        <dbReference type="Proteomes" id="UP001243009"/>
    </source>
</evidence>
<organism evidence="1 2">
    <name type="scientific">Paracraurococcus lichenis</name>
    <dbReference type="NCBI Taxonomy" id="3064888"/>
    <lineage>
        <taxon>Bacteria</taxon>
        <taxon>Pseudomonadati</taxon>
        <taxon>Pseudomonadota</taxon>
        <taxon>Alphaproteobacteria</taxon>
        <taxon>Acetobacterales</taxon>
        <taxon>Roseomonadaceae</taxon>
        <taxon>Paracraurococcus</taxon>
    </lineage>
</organism>
<sequence>MATGWFVTHPEVAIDPAVAVPDWGLSEVGRRRAALLAARPWAPGLVAVFSSAERKARETAAPLAARLGLPVLVREALGENDRSATGYLPGAEFEATADRFFARPEESIRGWERAVDAQARIAAAVAAALAEAPPGDLAIIAHGAVGALLRCRLAGLPISRAEDQPPGGGGHCFAFDRSGLRLLTPWRRIEEA</sequence>
<comment type="caution">
    <text evidence="1">The sequence shown here is derived from an EMBL/GenBank/DDBJ whole genome shotgun (WGS) entry which is preliminary data.</text>
</comment>
<dbReference type="Gene3D" id="3.40.50.1240">
    <property type="entry name" value="Phosphoglycerate mutase-like"/>
    <property type="match status" value="1"/>
</dbReference>
<reference evidence="1 2" key="1">
    <citation type="submission" date="2023-08" db="EMBL/GenBank/DDBJ databases">
        <title>The draft genome sequence of Paracraurococcus sp. LOR1-02.</title>
        <authorList>
            <person name="Kingkaew E."/>
            <person name="Tanasupawat S."/>
        </authorList>
    </citation>
    <scope>NUCLEOTIDE SEQUENCE [LARGE SCALE GENOMIC DNA]</scope>
    <source>
        <strain evidence="1 2">LOR1-02</strain>
    </source>
</reference>
<protein>
    <submittedName>
        <fullName evidence="1">Histidine phosphatase family protein</fullName>
    </submittedName>
</protein>